<reference evidence="3" key="1">
    <citation type="submission" date="2018-12" db="EMBL/GenBank/DDBJ databases">
        <authorList>
            <person name="Jadhav K."/>
            <person name="Kushwaha B."/>
            <person name="Jadhav I."/>
        </authorList>
    </citation>
    <scope>NUCLEOTIDE SEQUENCE [LARGE SCALE GENOMIC DNA]</scope>
    <source>
        <strain evidence="3">SBS 10</strain>
    </source>
</reference>
<evidence type="ECO:0000256" key="1">
    <source>
        <dbReference type="SAM" id="MobiDB-lite"/>
    </source>
</evidence>
<accession>A0A3S0NEL7</accession>
<dbReference type="AlphaFoldDB" id="A0A3S0NEL7"/>
<dbReference type="Pfam" id="PF03441">
    <property type="entry name" value="FAD_binding_7"/>
    <property type="match status" value="1"/>
</dbReference>
<feature type="domain" description="Cryptochrome/DNA photolyase FAD-binding" evidence="2">
    <location>
        <begin position="38"/>
        <end position="122"/>
    </location>
</feature>
<comment type="caution">
    <text evidence="3">The sequence shown here is derived from an EMBL/GenBank/DDBJ whole genome shotgun (WGS) entry which is preliminary data.</text>
</comment>
<dbReference type="InterPro" id="IPR036134">
    <property type="entry name" value="Crypto/Photolyase_FAD-like_sf"/>
</dbReference>
<feature type="region of interest" description="Disordered" evidence="1">
    <location>
        <begin position="1"/>
        <end position="33"/>
    </location>
</feature>
<protein>
    <recommendedName>
        <fullName evidence="2">Cryptochrome/DNA photolyase FAD-binding domain-containing protein</fullName>
    </recommendedName>
</protein>
<dbReference type="EMBL" id="RXHI01000002">
    <property type="protein sequence ID" value="RUA23186.1"/>
    <property type="molecule type" value="Genomic_DNA"/>
</dbReference>
<name>A0A3S0NEL7_9GAMM</name>
<evidence type="ECO:0000259" key="2">
    <source>
        <dbReference type="Pfam" id="PF03441"/>
    </source>
</evidence>
<dbReference type="InterPro" id="IPR005101">
    <property type="entry name" value="Cryptochr/Photolyase_FAD-bd"/>
</dbReference>
<organism evidence="3">
    <name type="scientific">Billgrantia gudaonensis</name>
    <dbReference type="NCBI Taxonomy" id="376427"/>
    <lineage>
        <taxon>Bacteria</taxon>
        <taxon>Pseudomonadati</taxon>
        <taxon>Pseudomonadota</taxon>
        <taxon>Gammaproteobacteria</taxon>
        <taxon>Oceanospirillales</taxon>
        <taxon>Halomonadaceae</taxon>
        <taxon>Billgrantia</taxon>
    </lineage>
</organism>
<evidence type="ECO:0000313" key="3">
    <source>
        <dbReference type="EMBL" id="RUA23186.1"/>
    </source>
</evidence>
<proteinExistence type="predicted"/>
<gene>
    <name evidence="3" type="ORF">DSL92_01060</name>
</gene>
<sequence>MDAQPPAHGQRHVPGQAFADRLASRRGLLPPPPGGWRVCANNGGWQWAASTVPTPCLTRIFNPTTRPSARSGSSFIADLYRSCQTFLLASAMTHPTTPRQRLHYPAPIVDHKRARQRALKRSAH</sequence>
<dbReference type="Gene3D" id="1.10.579.10">
    <property type="entry name" value="DNA Cyclobutane Dipyrimidine Photolyase, subunit A, domain 3"/>
    <property type="match status" value="1"/>
</dbReference>
<dbReference type="SUPFAM" id="SSF48173">
    <property type="entry name" value="Cryptochrome/photolyase FAD-binding domain"/>
    <property type="match status" value="1"/>
</dbReference>